<dbReference type="Proteomes" id="UP000092691">
    <property type="component" value="Plasmid unnamed4"/>
</dbReference>
<geneLocation type="plasmid" evidence="1 3">
    <name>unnamed2</name>
</geneLocation>
<dbReference type="EMBL" id="CP016289">
    <property type="protein sequence ID" value="ANP90608.1"/>
    <property type="molecule type" value="Genomic_DNA"/>
</dbReference>
<evidence type="ECO:0000313" key="1">
    <source>
        <dbReference type="EMBL" id="ANP90608.1"/>
    </source>
</evidence>
<accession>A0A1B1CLI2</accession>
<protein>
    <submittedName>
        <fullName evidence="1">Uncharacterized protein</fullName>
    </submittedName>
</protein>
<sequence>MKMELTPFIDLLFRLSRTALFAKPVAITSDGDHCPMVQQAVQYCGGDDRVSEDAPPLSDRSI</sequence>
<proteinExistence type="predicted"/>
<dbReference type="EMBL" id="CP016292">
    <property type="protein sequence ID" value="ANP91688.1"/>
    <property type="molecule type" value="Genomic_DNA"/>
</dbReference>
<evidence type="ECO:0000313" key="3">
    <source>
        <dbReference type="Proteomes" id="UP000092691"/>
    </source>
</evidence>
<dbReference type="Proteomes" id="UP000092691">
    <property type="component" value="Plasmid unnamed2"/>
</dbReference>
<reference evidence="1 3" key="1">
    <citation type="submission" date="2016-06" db="EMBL/GenBank/DDBJ databases">
        <title>Microsymbionts genomes from the relict species Vavilovia formosa.</title>
        <authorList>
            <person name="Chirak E."/>
            <person name="Kimeklis A."/>
            <person name="Andronov E."/>
        </authorList>
    </citation>
    <scope>NUCLEOTIDE SEQUENCE [LARGE SCALE GENOMIC DNA]</scope>
    <source>
        <strain evidence="1 3">Vaf10</strain>
        <plasmid evidence="3">Plasmid unnamed2</plasmid>
        <plasmid evidence="3">Plasmid unnamed4</plasmid>
        <plasmid evidence="1">unnamed2</plasmid>
        <plasmid evidence="2">unnamed4</plasmid>
    </source>
</reference>
<keyword evidence="1" id="KW-0614">Plasmid</keyword>
<name>A0A1B1CLI2_RHILE</name>
<geneLocation type="plasmid" evidence="2 3">
    <name>unnamed4</name>
</geneLocation>
<dbReference type="AlphaFoldDB" id="A0A1B1CLI2"/>
<organism evidence="1 3">
    <name type="scientific">Rhizobium leguminosarum</name>
    <dbReference type="NCBI Taxonomy" id="384"/>
    <lineage>
        <taxon>Bacteria</taxon>
        <taxon>Pseudomonadati</taxon>
        <taxon>Pseudomonadota</taxon>
        <taxon>Alphaproteobacteria</taxon>
        <taxon>Hyphomicrobiales</taxon>
        <taxon>Rhizobiaceae</taxon>
        <taxon>Rhizobium/Agrobacterium group</taxon>
        <taxon>Rhizobium</taxon>
    </lineage>
</organism>
<gene>
    <name evidence="1" type="ORF">BA011_32430</name>
    <name evidence="2" type="ORF">BA011_37085</name>
</gene>
<evidence type="ECO:0000313" key="2">
    <source>
        <dbReference type="EMBL" id="ANP91688.1"/>
    </source>
</evidence>